<sequence>MNSELVKVCYEGESGSSDIRTCYFDGILHISLRDIFVTLTKENRQLDERFPSKYIPNLIKSQLKDLDDDEYVLVPVLDAAYADEKEVFVTQPGLNRVMGTDKSQAGKRFQRWLYHEVIPSLQKHGTYPPPQTPQGSALAQMAEIIAQNSRLLADTIVEHEKLKNEVSGVKDEVTNVQARVSKLENNNYDNKYVMTVRQWFDDSNFPLSAEREFEIVNWCENLSLKHSKSKIPCPSGERLNARFYKQIIEEAKILVETSRG</sequence>
<evidence type="ECO:0000313" key="3">
    <source>
        <dbReference type="EMBL" id="PNI03272.1"/>
    </source>
</evidence>
<proteinExistence type="predicted"/>
<comment type="caution">
    <text evidence="3">The sequence shown here is derived from an EMBL/GenBank/DDBJ whole genome shotgun (WGS) entry which is preliminary data.</text>
</comment>
<dbReference type="PROSITE" id="PS51750">
    <property type="entry name" value="BRO_N"/>
    <property type="match status" value="1"/>
</dbReference>
<feature type="domain" description="Bro-N" evidence="2">
    <location>
        <begin position="27"/>
        <end position="125"/>
    </location>
</feature>
<dbReference type="EMBL" id="POSK01000012">
    <property type="protein sequence ID" value="PNI03272.1"/>
    <property type="molecule type" value="Genomic_DNA"/>
</dbReference>
<evidence type="ECO:0000259" key="2">
    <source>
        <dbReference type="PROSITE" id="PS51750"/>
    </source>
</evidence>
<accession>A0A2J8HYB8</accession>
<feature type="coiled-coil region" evidence="1">
    <location>
        <begin position="152"/>
        <end position="186"/>
    </location>
</feature>
<dbReference type="OrthoDB" id="79831at2"/>
<dbReference type="InterPro" id="IPR003497">
    <property type="entry name" value="BRO_N_domain"/>
</dbReference>
<evidence type="ECO:0000313" key="4">
    <source>
        <dbReference type="Proteomes" id="UP000236449"/>
    </source>
</evidence>
<protein>
    <submittedName>
        <fullName evidence="3">BRO-like protein</fullName>
    </submittedName>
</protein>
<gene>
    <name evidence="3" type="ORF">C1N32_16865</name>
</gene>
<dbReference type="Proteomes" id="UP000236449">
    <property type="component" value="Unassembled WGS sequence"/>
</dbReference>
<dbReference type="AlphaFoldDB" id="A0A2J8HYB8"/>
<evidence type="ECO:0000256" key="1">
    <source>
        <dbReference type="SAM" id="Coils"/>
    </source>
</evidence>
<keyword evidence="1" id="KW-0175">Coiled coil</keyword>
<name>A0A2J8HYB8_VIBDI</name>
<dbReference type="RefSeq" id="WP_102966855.1">
    <property type="nucleotide sequence ID" value="NZ_POSK01000012.1"/>
</dbReference>
<reference evidence="3 4" key="1">
    <citation type="submission" date="2018-01" db="EMBL/GenBank/DDBJ databases">
        <title>Draft genome sequences of six Vibrio diazotrophicus strains isolated from deep-sea sediments of the Baltic Sea.</title>
        <authorList>
            <person name="Castillo D."/>
            <person name="Vandieken V."/>
            <person name="Chiang O."/>
            <person name="Middelboe M."/>
        </authorList>
    </citation>
    <scope>NUCLEOTIDE SEQUENCE [LARGE SCALE GENOMIC DNA]</scope>
    <source>
        <strain evidence="3 4">60.27F</strain>
    </source>
</reference>
<organism evidence="3 4">
    <name type="scientific">Vibrio diazotrophicus</name>
    <dbReference type="NCBI Taxonomy" id="685"/>
    <lineage>
        <taxon>Bacteria</taxon>
        <taxon>Pseudomonadati</taxon>
        <taxon>Pseudomonadota</taxon>
        <taxon>Gammaproteobacteria</taxon>
        <taxon>Vibrionales</taxon>
        <taxon>Vibrionaceae</taxon>
        <taxon>Vibrio</taxon>
    </lineage>
</organism>